<evidence type="ECO:0000313" key="7">
    <source>
        <dbReference type="EMBL" id="MCP9612733.1"/>
    </source>
</evidence>
<accession>A0ABT1MJD7</accession>
<evidence type="ECO:0000256" key="2">
    <source>
        <dbReference type="ARBA" id="ARBA00022692"/>
    </source>
</evidence>
<dbReference type="PANTHER" id="PTHR36985:SF1">
    <property type="entry name" value="TRANSLOCATION AND ASSEMBLY MODULE SUBUNIT TAMB"/>
    <property type="match status" value="1"/>
</dbReference>
<comment type="caution">
    <text evidence="7">The sequence shown here is derived from an EMBL/GenBank/DDBJ whole genome shotgun (WGS) entry which is preliminary data.</text>
</comment>
<evidence type="ECO:0000256" key="3">
    <source>
        <dbReference type="ARBA" id="ARBA00022989"/>
    </source>
</evidence>
<keyword evidence="4 5" id="KW-0472">Membrane</keyword>
<evidence type="ECO:0000256" key="5">
    <source>
        <dbReference type="SAM" id="Phobius"/>
    </source>
</evidence>
<evidence type="ECO:0000259" key="6">
    <source>
        <dbReference type="Pfam" id="PF04357"/>
    </source>
</evidence>
<gene>
    <name evidence="7" type="ORF">NMU02_11585</name>
</gene>
<dbReference type="RefSeq" id="WP_255028083.1">
    <property type="nucleotide sequence ID" value="NZ_JANDHW010000013.1"/>
</dbReference>
<comment type="subcellular location">
    <subcellularLocation>
        <location evidence="1">Membrane</location>
        <topology evidence="1">Single-pass membrane protein</topology>
    </subcellularLocation>
</comment>
<dbReference type="EMBL" id="JANDHW010000013">
    <property type="protein sequence ID" value="MCP9612733.1"/>
    <property type="molecule type" value="Genomic_DNA"/>
</dbReference>
<organism evidence="7 8">
    <name type="scientific">Coprobacter tertius</name>
    <dbReference type="NCBI Taxonomy" id="2944915"/>
    <lineage>
        <taxon>Bacteria</taxon>
        <taxon>Pseudomonadati</taxon>
        <taxon>Bacteroidota</taxon>
        <taxon>Bacteroidia</taxon>
        <taxon>Bacteroidales</taxon>
        <taxon>Barnesiellaceae</taxon>
        <taxon>Coprobacter</taxon>
    </lineage>
</organism>
<name>A0ABT1MJD7_9BACT</name>
<sequence length="1571" mass="173537">MGKVLKYILWLIFSLFLLVLLLPVLFYIPFIQNWAKDTATQYVTEKYEIEISIERLRLSFPFDLVIDNSRIVLNPGDTLFSARSLRLDVTLSPLLHKEIKINKLLFSDVKFSFADTTSNMEIDGDVERLILSVNSADLKTERARIPRLILTDGWVNLKLGESPPDTTQKKSGNAAWAIDVKKLSLNNIDFGMQMYPQNMHLTVHLGKAMLQDGSVDLGHQTVDVNSITIDQGIYSYLTDTVSVTKTEAEQPTDSIENSEPWVVKVSQIKLTDNQATYGLISYAPQPGFDLNYISATNINITVDSLYNRGAEVKADLRHLSLTERSGLSIVQSYGSFSMDSTALSLRNFILQTANSSISANAHMGMPGTTGIQARTPLSAHLKTDFGPEDLYLLYPDMRKQLGLLPIEKIHCEIDADGDFGSLNIPSISASIPGRCQISANGKLQTIYDMKKISGDVHFNGDFIHMGFITDLLPDTLLQKRINIPDNMHLYGSAKISGSKYYPDIRFTSGGGSISLNGLFDPQTESYDIKLISDSLSVAQFLPYDSIGVVSLRIAAAGKGFNFFSTHTHSDISLKAERIDYKKYTYNGISISAALLDQKITGEVVSTDSAAQINLGLKGFLSKERYEGSINGSIKQINFQKMGFSPTPLALSFDLEAKGAATEKGAYEIDTRIGQMMLTLGDQTNKLNSLIVTGSMDNDHIKASITGDDLQADFSTTVGIDTLTSQFAAIERELEEQQKTSKYNIYKLEQMLPPFSISASAKTNKFIKSLLKSSGIGFKEGKIAISDSEKDPFMFNAAIDRFETGGIRVDTIRLTMDQHKEHIDYNLHIGNAPGNLDQAAQVGMSGYIETNHVLIQCHQRNRAGQEGFDFGMNAWLRDSLVHVSILPDPILGFEPWTVNNNNFFNYYFDNRLSADLEMKAVNKSVVLRSADEITGKQGSLNVLINGLDIASILSISPFAPPIGGILSTDLVLFLPEKQVEASGNLSIENLSYAKQRVGDILFDINYQLDNSGKQIARADMSIDKQKVLNIDGSYDGKSDNPIDLTVSIPGFPLASANAFLQDMVTLSGNLNGEMKISGTGNTPIVDGYLQFASTGIAIPMIGTSFTLSTEKIIIKENDLLFNKFAIIGPNKKPLQINGHVDMHDFSRMMTDLSITANEFQMVNVSRNRKSMVYGKAFADLNITVKGPIEGLSLRGDVGLLNGTDVTYVMQDSPLDIKQENQNMVTFVSFNDTTEVEEADTMPVKRISGMDILVNVNIANSVKVAVNLSADGQNRINLQGGGNLTYSMNTLGDSRFTGRYELTGGTVRYNPPIISEKIFNIQQGSYVSWTGNIADPAMNITAIEPLRISVSEDGKNTRTVNFNVSINIRNTLENLAITFDVSAPEDLTIQNELQSMTAEQRATQAMNLMIYNTYTGPGSETKGSLISGNPLNSFIQKELNQWAQNNLKNVDVSFGIDTYDDQTAGANGTRTDYSYQVSKTLFNDRFKVVIGGSFSPDDDANQNLKENLIDDVSLEYMLDKRENMLIKIFRHTGYESILEGEITETGVGFVVRKKLFRLSELFRISRKPKQNTK</sequence>
<dbReference type="Proteomes" id="UP001205603">
    <property type="component" value="Unassembled WGS sequence"/>
</dbReference>
<evidence type="ECO:0000313" key="8">
    <source>
        <dbReference type="Proteomes" id="UP001205603"/>
    </source>
</evidence>
<dbReference type="Pfam" id="PF04357">
    <property type="entry name" value="TamB"/>
    <property type="match status" value="1"/>
</dbReference>
<proteinExistence type="predicted"/>
<reference evidence="7 8" key="1">
    <citation type="submission" date="2022-07" db="EMBL/GenBank/DDBJ databases">
        <title>Fecal culturing of patients with breast cancer.</title>
        <authorList>
            <person name="Teng N.M.Y."/>
            <person name="Kiu R."/>
            <person name="Evans R."/>
            <person name="Baker D.J."/>
            <person name="Zenner C."/>
            <person name="Robinson S.D."/>
            <person name="Hall L.J."/>
        </authorList>
    </citation>
    <scope>NUCLEOTIDE SEQUENCE [LARGE SCALE GENOMIC DNA]</scope>
    <source>
        <strain evidence="7 8">LH1063</strain>
    </source>
</reference>
<evidence type="ECO:0000256" key="1">
    <source>
        <dbReference type="ARBA" id="ARBA00004167"/>
    </source>
</evidence>
<feature type="transmembrane region" description="Helical" evidence="5">
    <location>
        <begin position="7"/>
        <end position="28"/>
    </location>
</feature>
<evidence type="ECO:0000256" key="4">
    <source>
        <dbReference type="ARBA" id="ARBA00023136"/>
    </source>
</evidence>
<keyword evidence="3 5" id="KW-1133">Transmembrane helix</keyword>
<feature type="domain" description="Translocation and assembly module TamB C-terminal" evidence="6">
    <location>
        <begin position="1128"/>
        <end position="1530"/>
    </location>
</feature>
<protein>
    <submittedName>
        <fullName evidence="7">Translocation/assembly module TamB</fullName>
    </submittedName>
</protein>
<keyword evidence="8" id="KW-1185">Reference proteome</keyword>
<dbReference type="PANTHER" id="PTHR36985">
    <property type="entry name" value="TRANSLOCATION AND ASSEMBLY MODULE SUBUNIT TAMB"/>
    <property type="match status" value="1"/>
</dbReference>
<keyword evidence="2 5" id="KW-0812">Transmembrane</keyword>
<dbReference type="InterPro" id="IPR007452">
    <property type="entry name" value="TamB_C"/>
</dbReference>